<evidence type="ECO:0000313" key="9">
    <source>
        <dbReference type="Proteomes" id="UP000535437"/>
    </source>
</evidence>
<dbReference type="InterPro" id="IPR013325">
    <property type="entry name" value="RNA_pol_sigma_r2"/>
</dbReference>
<dbReference type="GO" id="GO:0003677">
    <property type="term" value="F:DNA binding"/>
    <property type="evidence" value="ECO:0007669"/>
    <property type="project" value="UniProtKB-KW"/>
</dbReference>
<dbReference type="SUPFAM" id="SSF88659">
    <property type="entry name" value="Sigma3 and sigma4 domains of RNA polymerase sigma factors"/>
    <property type="match status" value="1"/>
</dbReference>
<dbReference type="EMBL" id="JACCFY010000001">
    <property type="protein sequence ID" value="NYJ77032.1"/>
    <property type="molecule type" value="Genomic_DNA"/>
</dbReference>
<feature type="domain" description="RNA polymerase sigma factor 70 region 4 type 2" evidence="7">
    <location>
        <begin position="99"/>
        <end position="148"/>
    </location>
</feature>
<evidence type="ECO:0000259" key="7">
    <source>
        <dbReference type="Pfam" id="PF08281"/>
    </source>
</evidence>
<dbReference type="GO" id="GO:0016987">
    <property type="term" value="F:sigma factor activity"/>
    <property type="evidence" value="ECO:0007669"/>
    <property type="project" value="UniProtKB-KW"/>
</dbReference>
<dbReference type="Pfam" id="PF08281">
    <property type="entry name" value="Sigma70_r4_2"/>
    <property type="match status" value="1"/>
</dbReference>
<dbReference type="InterPro" id="IPR007627">
    <property type="entry name" value="RNA_pol_sigma70_r2"/>
</dbReference>
<dbReference type="InterPro" id="IPR036388">
    <property type="entry name" value="WH-like_DNA-bd_sf"/>
</dbReference>
<dbReference type="InterPro" id="IPR013324">
    <property type="entry name" value="RNA_pol_sigma_r3/r4-like"/>
</dbReference>
<dbReference type="InterPro" id="IPR039425">
    <property type="entry name" value="RNA_pol_sigma-70-like"/>
</dbReference>
<comment type="caution">
    <text evidence="8">The sequence shown here is derived from an EMBL/GenBank/DDBJ whole genome shotgun (WGS) entry which is preliminary data.</text>
</comment>
<dbReference type="InterPro" id="IPR014284">
    <property type="entry name" value="RNA_pol_sigma-70_dom"/>
</dbReference>
<organism evidence="8 9">
    <name type="scientific">Nesterenkonia xinjiangensis</name>
    <dbReference type="NCBI Taxonomy" id="225327"/>
    <lineage>
        <taxon>Bacteria</taxon>
        <taxon>Bacillati</taxon>
        <taxon>Actinomycetota</taxon>
        <taxon>Actinomycetes</taxon>
        <taxon>Micrococcales</taxon>
        <taxon>Micrococcaceae</taxon>
        <taxon>Nesterenkonia</taxon>
    </lineage>
</organism>
<evidence type="ECO:0000256" key="2">
    <source>
        <dbReference type="ARBA" id="ARBA00023015"/>
    </source>
</evidence>
<name>A0A7Z0KAX4_9MICC</name>
<reference evidence="8 9" key="1">
    <citation type="submission" date="2020-07" db="EMBL/GenBank/DDBJ databases">
        <title>Sequencing the genomes of 1000 actinobacteria strains.</title>
        <authorList>
            <person name="Klenk H.-P."/>
        </authorList>
    </citation>
    <scope>NUCLEOTIDE SEQUENCE [LARGE SCALE GENOMIC DNA]</scope>
    <source>
        <strain evidence="8 9">DSM 15475</strain>
    </source>
</reference>
<keyword evidence="4" id="KW-0238">DNA-binding</keyword>
<dbReference type="Proteomes" id="UP000535437">
    <property type="component" value="Unassembled WGS sequence"/>
</dbReference>
<proteinExistence type="inferred from homology"/>
<evidence type="ECO:0000313" key="8">
    <source>
        <dbReference type="EMBL" id="NYJ77032.1"/>
    </source>
</evidence>
<evidence type="ECO:0000256" key="4">
    <source>
        <dbReference type="ARBA" id="ARBA00023125"/>
    </source>
</evidence>
<evidence type="ECO:0000256" key="1">
    <source>
        <dbReference type="ARBA" id="ARBA00010641"/>
    </source>
</evidence>
<keyword evidence="9" id="KW-1185">Reference proteome</keyword>
<dbReference type="Pfam" id="PF04542">
    <property type="entry name" value="Sigma70_r2"/>
    <property type="match status" value="1"/>
</dbReference>
<feature type="domain" description="RNA polymerase sigma-70 region 2" evidence="6">
    <location>
        <begin position="2"/>
        <end position="65"/>
    </location>
</feature>
<dbReference type="NCBIfam" id="TIGR02937">
    <property type="entry name" value="sigma70-ECF"/>
    <property type="match status" value="1"/>
</dbReference>
<evidence type="ECO:0000256" key="3">
    <source>
        <dbReference type="ARBA" id="ARBA00023082"/>
    </source>
</evidence>
<dbReference type="AlphaFoldDB" id="A0A7Z0KAX4"/>
<comment type="similarity">
    <text evidence="1">Belongs to the sigma-70 factor family. ECF subfamily.</text>
</comment>
<keyword evidence="3" id="KW-0731">Sigma factor</keyword>
<dbReference type="PANTHER" id="PTHR43133:SF8">
    <property type="entry name" value="RNA POLYMERASE SIGMA FACTOR HI_1459-RELATED"/>
    <property type="match status" value="1"/>
</dbReference>
<gene>
    <name evidence="8" type="ORF">HNR09_000443</name>
</gene>
<dbReference type="SUPFAM" id="SSF88946">
    <property type="entry name" value="Sigma2 domain of RNA polymerase sigma factors"/>
    <property type="match status" value="1"/>
</dbReference>
<dbReference type="PANTHER" id="PTHR43133">
    <property type="entry name" value="RNA POLYMERASE ECF-TYPE SIGMA FACTO"/>
    <property type="match status" value="1"/>
</dbReference>
<dbReference type="Gene3D" id="1.10.1740.10">
    <property type="match status" value="1"/>
</dbReference>
<dbReference type="Gene3D" id="1.10.10.10">
    <property type="entry name" value="Winged helix-like DNA-binding domain superfamily/Winged helix DNA-binding domain"/>
    <property type="match status" value="1"/>
</dbReference>
<dbReference type="GO" id="GO:0006352">
    <property type="term" value="P:DNA-templated transcription initiation"/>
    <property type="evidence" value="ECO:0007669"/>
    <property type="project" value="InterPro"/>
</dbReference>
<protein>
    <submittedName>
        <fullName evidence="8">RNA polymerase sigma-70 factor (ECF subfamily)</fullName>
    </submittedName>
</protein>
<keyword evidence="5" id="KW-0804">Transcription</keyword>
<accession>A0A7Z0KAX4</accession>
<evidence type="ECO:0000256" key="5">
    <source>
        <dbReference type="ARBA" id="ARBA00023163"/>
    </source>
</evidence>
<dbReference type="InterPro" id="IPR013249">
    <property type="entry name" value="RNA_pol_sigma70_r4_t2"/>
</dbReference>
<dbReference type="CDD" id="cd06171">
    <property type="entry name" value="Sigma70_r4"/>
    <property type="match status" value="1"/>
</dbReference>
<evidence type="ECO:0000259" key="6">
    <source>
        <dbReference type="Pfam" id="PF04542"/>
    </source>
</evidence>
<sequence>MYEAPLLRLAVRMLRDRSEAEDIVQDTFLTVWRRLHTLEDVEKFKTWIYRLTSNACIDVIRRRERQRTTATDPSDLVTVVSSESSLEDATERGEALRHLESVLVTLPAEQRLAWLLFEIEGQSYAEIAAVMDSTEGSVRGRIYRARAAIVRGMEGWA</sequence>
<keyword evidence="2" id="KW-0805">Transcription regulation</keyword>